<dbReference type="HOGENOM" id="CLU_072394_0_0_1"/>
<organism evidence="2 3">
    <name type="scientific">Arthroderma otae (strain ATCC MYA-4605 / CBS 113480)</name>
    <name type="common">Microsporum canis</name>
    <dbReference type="NCBI Taxonomy" id="554155"/>
    <lineage>
        <taxon>Eukaryota</taxon>
        <taxon>Fungi</taxon>
        <taxon>Dikarya</taxon>
        <taxon>Ascomycota</taxon>
        <taxon>Pezizomycotina</taxon>
        <taxon>Eurotiomycetes</taxon>
        <taxon>Eurotiomycetidae</taxon>
        <taxon>Onygenales</taxon>
        <taxon>Arthrodermataceae</taxon>
        <taxon>Microsporum</taxon>
    </lineage>
</organism>
<dbReference type="VEuPathDB" id="FungiDB:MCYG_03780"/>
<protein>
    <submittedName>
        <fullName evidence="2">Uncharacterized protein</fullName>
    </submittedName>
</protein>
<reference evidence="3" key="1">
    <citation type="journal article" date="2012" name="MBio">
        <title>Comparative genome analysis of Trichophyton rubrum and related dermatophytes reveals candidate genes involved in infection.</title>
        <authorList>
            <person name="Martinez D.A."/>
            <person name="Oliver B.G."/>
            <person name="Graeser Y."/>
            <person name="Goldberg J.M."/>
            <person name="Li W."/>
            <person name="Martinez-Rossi N.M."/>
            <person name="Monod M."/>
            <person name="Shelest E."/>
            <person name="Barton R.C."/>
            <person name="Birch E."/>
            <person name="Brakhage A.A."/>
            <person name="Chen Z."/>
            <person name="Gurr S.J."/>
            <person name="Heiman D."/>
            <person name="Heitman J."/>
            <person name="Kosti I."/>
            <person name="Rossi A."/>
            <person name="Saif S."/>
            <person name="Samalova M."/>
            <person name="Saunders C.W."/>
            <person name="Shea T."/>
            <person name="Summerbell R.C."/>
            <person name="Xu J."/>
            <person name="Young S."/>
            <person name="Zeng Q."/>
            <person name="Birren B.W."/>
            <person name="Cuomo C.A."/>
            <person name="White T.C."/>
        </authorList>
    </citation>
    <scope>NUCLEOTIDE SEQUENCE [LARGE SCALE GENOMIC DNA]</scope>
    <source>
        <strain evidence="3">ATCC MYA-4605 / CBS 113480</strain>
    </source>
</reference>
<dbReference type="RefSeq" id="XP_002848274.1">
    <property type="nucleotide sequence ID" value="XM_002848228.1"/>
</dbReference>
<accession>C5FJV0</accession>
<dbReference type="Proteomes" id="UP000002035">
    <property type="component" value="Unassembled WGS sequence"/>
</dbReference>
<sequence>MVQFTSAIMAPATAAFLLSFLATSVYATPVGTGMAGSSVDVGTFSNVLAEKQSPEFTECMKKEYPLFPDVDFIDPHVTKNCLGATHSKGQGTGDLVARGKSFDFKSTCIKLQRKDFPSVFQEAAPFRAKTDGFCDKMRGAVIDKGEGENYEVLGDTTFKYSDAGYARPKLKYNNPDALALKTTLKLTDRGKDLIKDAENPEVAYNELCRPAFEKFGTKGPGCTEELNCSRLRSQGGGGFTTTLVKNGDMKILDGEEEIGTLIVDLQVLNKWPGLTKEEENGA</sequence>
<proteinExistence type="predicted"/>
<name>C5FJV0_ARTOC</name>
<feature type="chain" id="PRO_5002951651" evidence="1">
    <location>
        <begin position="28"/>
        <end position="282"/>
    </location>
</feature>
<dbReference type="GeneID" id="9229598"/>
<feature type="signal peptide" evidence="1">
    <location>
        <begin position="1"/>
        <end position="27"/>
    </location>
</feature>
<keyword evidence="3" id="KW-1185">Reference proteome</keyword>
<keyword evidence="1" id="KW-0732">Signal</keyword>
<dbReference type="OMA" id="NTIGISH"/>
<evidence type="ECO:0000256" key="1">
    <source>
        <dbReference type="SAM" id="SignalP"/>
    </source>
</evidence>
<dbReference type="AlphaFoldDB" id="C5FJV0"/>
<evidence type="ECO:0000313" key="2">
    <source>
        <dbReference type="EMBL" id="EEQ30961.1"/>
    </source>
</evidence>
<dbReference type="OrthoDB" id="4191833at2759"/>
<dbReference type="eggNOG" id="ENOG502RM6M">
    <property type="taxonomic scope" value="Eukaryota"/>
</dbReference>
<gene>
    <name evidence="2" type="ORF">MCYG_03780</name>
</gene>
<evidence type="ECO:0000313" key="3">
    <source>
        <dbReference type="Proteomes" id="UP000002035"/>
    </source>
</evidence>
<dbReference type="EMBL" id="DS995703">
    <property type="protein sequence ID" value="EEQ30961.1"/>
    <property type="molecule type" value="Genomic_DNA"/>
</dbReference>